<evidence type="ECO:0000256" key="1">
    <source>
        <dbReference type="SAM" id="MobiDB-lite"/>
    </source>
</evidence>
<dbReference type="PANTHER" id="PTHR32309">
    <property type="entry name" value="TYROSINE-PROTEIN KINASE"/>
    <property type="match status" value="1"/>
</dbReference>
<sequence length="510" mass="51141">MRPTRARGAGALTGALAGALLLGVPAGLLAAASADPVGASALVLSRPDPAVVEQIASGTGSGSVGGRNDSYLEAELVRLGSADLAALVARSLSASGPVDLQANRVGESNAVEITAVSDDPQAALAQAQAAAEVYTRDRQARLLARIDAQVVVLDEQIEATETALDELDPAPATGPDPVERQRERLEDHYAAQLVTRDLLQRAVAEAPEVAAAVQPARLLATGRVSEGVTAGLGAAALGALAGATVPGLRAALHGRLRGRHDLVDLGVPVLSPALPRRRPSTHSSGELERVVQLHALQLPAGPSAGGSLAVLAATAGVGTTFTAVQHARHAARHRPTLLVCAAGQSTALDALGTPRPHADPVAAGVTWDVLTAAGPDAEELVRAAARTVVPNLAVVLWEPGDATAVAQAAAGGLADAAAAAGWALVVDTPPLDASDLGIAVARSCREVLLVAASDRSTVEEVEQALDALRSAGATVSGIVVDDPLPPSRTVTGTRSGPAPAGAVTHQSTIG</sequence>
<dbReference type="InterPro" id="IPR050445">
    <property type="entry name" value="Bact_polysacc_biosynth/exp"/>
</dbReference>
<name>A0A239J8P9_9ACTN</name>
<accession>A0A239J8P9</accession>
<dbReference type="PANTHER" id="PTHR32309:SF31">
    <property type="entry name" value="CAPSULAR EXOPOLYSACCHARIDE FAMILY"/>
    <property type="match status" value="1"/>
</dbReference>
<organism evidence="2 3">
    <name type="scientific">Geodermatophilus pulveris</name>
    <dbReference type="NCBI Taxonomy" id="1564159"/>
    <lineage>
        <taxon>Bacteria</taxon>
        <taxon>Bacillati</taxon>
        <taxon>Actinomycetota</taxon>
        <taxon>Actinomycetes</taxon>
        <taxon>Geodermatophilales</taxon>
        <taxon>Geodermatophilaceae</taxon>
        <taxon>Geodermatophilus</taxon>
    </lineage>
</organism>
<dbReference type="RefSeq" id="WP_089307348.1">
    <property type="nucleotide sequence ID" value="NZ_FZOO01000013.1"/>
</dbReference>
<evidence type="ECO:0000313" key="3">
    <source>
        <dbReference type="Proteomes" id="UP000198373"/>
    </source>
</evidence>
<dbReference type="SUPFAM" id="SSF52540">
    <property type="entry name" value="P-loop containing nucleoside triphosphate hydrolases"/>
    <property type="match status" value="1"/>
</dbReference>
<dbReference type="EMBL" id="FZOO01000013">
    <property type="protein sequence ID" value="SNT01653.1"/>
    <property type="molecule type" value="Genomic_DNA"/>
</dbReference>
<dbReference type="OrthoDB" id="5175879at2"/>
<evidence type="ECO:0000313" key="2">
    <source>
        <dbReference type="EMBL" id="SNT01653.1"/>
    </source>
</evidence>
<proteinExistence type="predicted"/>
<dbReference type="InterPro" id="IPR027417">
    <property type="entry name" value="P-loop_NTPase"/>
</dbReference>
<dbReference type="AlphaFoldDB" id="A0A239J8P9"/>
<gene>
    <name evidence="2" type="ORF">SAMN06893096_11326</name>
</gene>
<dbReference type="Proteomes" id="UP000198373">
    <property type="component" value="Unassembled WGS sequence"/>
</dbReference>
<dbReference type="Gene3D" id="3.40.50.300">
    <property type="entry name" value="P-loop containing nucleotide triphosphate hydrolases"/>
    <property type="match status" value="1"/>
</dbReference>
<keyword evidence="3" id="KW-1185">Reference proteome</keyword>
<reference evidence="3" key="1">
    <citation type="submission" date="2017-06" db="EMBL/GenBank/DDBJ databases">
        <authorList>
            <person name="Varghese N."/>
            <person name="Submissions S."/>
        </authorList>
    </citation>
    <scope>NUCLEOTIDE SEQUENCE [LARGE SCALE GENOMIC DNA]</scope>
    <source>
        <strain evidence="3">DSM 46839</strain>
    </source>
</reference>
<protein>
    <submittedName>
        <fullName evidence="2">Chromosome partitioning ATPase, Mrp family, contains Fe-S cluster</fullName>
    </submittedName>
</protein>
<feature type="region of interest" description="Disordered" evidence="1">
    <location>
        <begin position="482"/>
        <end position="510"/>
    </location>
</feature>